<evidence type="ECO:0000256" key="4">
    <source>
        <dbReference type="ARBA" id="ARBA00023163"/>
    </source>
</evidence>
<sequence>MKDLSLDYLQAIVEYGSISQAANALFISQPYLSKFIKNLEKGLGVELINRQVTPLTLTYAGERYISYMKDIENTYMKMKHEIEAISDLKKGRLTIGINPILASHTLYKFLPHFMKKYPGIEIELEEASAAEMESLVLQNTIDICLNMLPIINTELVYERLYEENIYVVIPPGHALYEKNHKQPMHVPFHPSCLNKEKFILLKPGLGLRRLTDHILEHYNIQPNIVLETNNIENAFRLANKGVGITIIPECVVTRDQIKIESNLYTLGNPTFKNQVVISYKKEATLPPAAIAFLQITKEKYMQF</sequence>
<dbReference type="InterPro" id="IPR005119">
    <property type="entry name" value="LysR_subst-bd"/>
</dbReference>
<keyword evidence="2" id="KW-0805">Transcription regulation</keyword>
<dbReference type="InterPro" id="IPR036388">
    <property type="entry name" value="WH-like_DNA-bd_sf"/>
</dbReference>
<dbReference type="SUPFAM" id="SSF46785">
    <property type="entry name" value="Winged helix' DNA-binding domain"/>
    <property type="match status" value="1"/>
</dbReference>
<accession>A0A3T0KUC1</accession>
<dbReference type="Gene3D" id="3.40.190.290">
    <property type="match status" value="1"/>
</dbReference>
<keyword evidence="3" id="KW-0238">DNA-binding</keyword>
<dbReference type="PROSITE" id="PS50931">
    <property type="entry name" value="HTH_LYSR"/>
    <property type="match status" value="1"/>
</dbReference>
<evidence type="ECO:0000256" key="2">
    <source>
        <dbReference type="ARBA" id="ARBA00023015"/>
    </source>
</evidence>
<evidence type="ECO:0000313" key="6">
    <source>
        <dbReference type="Proteomes" id="UP000283095"/>
    </source>
</evidence>
<evidence type="ECO:0000256" key="3">
    <source>
        <dbReference type="ARBA" id="ARBA00023125"/>
    </source>
</evidence>
<reference evidence="5 6" key="1">
    <citation type="submission" date="2018-01" db="EMBL/GenBank/DDBJ databases">
        <title>Bacillus asahii Genome sequencing and assembly.</title>
        <authorList>
            <person name="Jiang H."/>
            <person name="Feng Y."/>
            <person name="Zhao F."/>
            <person name="Lin X."/>
        </authorList>
    </citation>
    <scope>NUCLEOTIDE SEQUENCE [LARGE SCALE GENOMIC DNA]</scope>
    <source>
        <strain evidence="5 6">OM18</strain>
    </source>
</reference>
<dbReference type="InterPro" id="IPR050950">
    <property type="entry name" value="HTH-type_LysR_regulators"/>
</dbReference>
<dbReference type="SUPFAM" id="SSF53850">
    <property type="entry name" value="Periplasmic binding protein-like II"/>
    <property type="match status" value="1"/>
</dbReference>
<dbReference type="InterPro" id="IPR036390">
    <property type="entry name" value="WH_DNA-bd_sf"/>
</dbReference>
<dbReference type="PANTHER" id="PTHR30419">
    <property type="entry name" value="HTH-TYPE TRANSCRIPTIONAL REGULATOR YBHD"/>
    <property type="match status" value="1"/>
</dbReference>
<protein>
    <submittedName>
        <fullName evidence="5">Transcriptional regulator</fullName>
    </submittedName>
</protein>
<dbReference type="Pfam" id="PF00126">
    <property type="entry name" value="HTH_1"/>
    <property type="match status" value="1"/>
</dbReference>
<dbReference type="InterPro" id="IPR000847">
    <property type="entry name" value="LysR_HTH_N"/>
</dbReference>
<dbReference type="KEGG" id="pasa:BAOM_3281"/>
<dbReference type="GO" id="GO:0003700">
    <property type="term" value="F:DNA-binding transcription factor activity"/>
    <property type="evidence" value="ECO:0007669"/>
    <property type="project" value="InterPro"/>
</dbReference>
<proteinExistence type="inferred from homology"/>
<dbReference type="RefSeq" id="WP_252282526.1">
    <property type="nucleotide sequence ID" value="NZ_CP026095.1"/>
</dbReference>
<comment type="similarity">
    <text evidence="1">Belongs to the LysR transcriptional regulatory family.</text>
</comment>
<dbReference type="Gene3D" id="1.10.10.10">
    <property type="entry name" value="Winged helix-like DNA-binding domain superfamily/Winged helix DNA-binding domain"/>
    <property type="match status" value="1"/>
</dbReference>
<dbReference type="EMBL" id="CP026095">
    <property type="protein sequence ID" value="AZV43890.1"/>
    <property type="molecule type" value="Genomic_DNA"/>
</dbReference>
<dbReference type="GO" id="GO:0003677">
    <property type="term" value="F:DNA binding"/>
    <property type="evidence" value="ECO:0007669"/>
    <property type="project" value="UniProtKB-KW"/>
</dbReference>
<keyword evidence="4" id="KW-0804">Transcription</keyword>
<organism evidence="5 6">
    <name type="scientific">Peribacillus asahii</name>
    <dbReference type="NCBI Taxonomy" id="228899"/>
    <lineage>
        <taxon>Bacteria</taxon>
        <taxon>Bacillati</taxon>
        <taxon>Bacillota</taxon>
        <taxon>Bacilli</taxon>
        <taxon>Bacillales</taxon>
        <taxon>Bacillaceae</taxon>
        <taxon>Peribacillus</taxon>
    </lineage>
</organism>
<name>A0A3T0KUC1_9BACI</name>
<dbReference type="PRINTS" id="PR00039">
    <property type="entry name" value="HTHLYSR"/>
</dbReference>
<dbReference type="Pfam" id="PF03466">
    <property type="entry name" value="LysR_substrate"/>
    <property type="match status" value="1"/>
</dbReference>
<gene>
    <name evidence="5" type="ORF">BAOM_3281</name>
</gene>
<dbReference type="CDD" id="cd05466">
    <property type="entry name" value="PBP2_LTTR_substrate"/>
    <property type="match status" value="1"/>
</dbReference>
<evidence type="ECO:0000313" key="5">
    <source>
        <dbReference type="EMBL" id="AZV43890.1"/>
    </source>
</evidence>
<evidence type="ECO:0000256" key="1">
    <source>
        <dbReference type="ARBA" id="ARBA00009437"/>
    </source>
</evidence>
<dbReference type="AlphaFoldDB" id="A0A3T0KUC1"/>
<dbReference type="Proteomes" id="UP000283095">
    <property type="component" value="Chromosome"/>
</dbReference>
<dbReference type="GO" id="GO:0005829">
    <property type="term" value="C:cytosol"/>
    <property type="evidence" value="ECO:0007669"/>
    <property type="project" value="TreeGrafter"/>
</dbReference>